<dbReference type="SMART" id="SM00448">
    <property type="entry name" value="REC"/>
    <property type="match status" value="1"/>
</dbReference>
<dbReference type="GO" id="GO:0005829">
    <property type="term" value="C:cytosol"/>
    <property type="evidence" value="ECO:0007669"/>
    <property type="project" value="TreeGrafter"/>
</dbReference>
<evidence type="ECO:0000256" key="8">
    <source>
        <dbReference type="PROSITE-ProRule" id="PRU00169"/>
    </source>
</evidence>
<dbReference type="CDD" id="cd00383">
    <property type="entry name" value="trans_reg_C"/>
    <property type="match status" value="1"/>
</dbReference>
<feature type="domain" description="OmpR/PhoB-type" evidence="11">
    <location>
        <begin position="155"/>
        <end position="251"/>
    </location>
</feature>
<name>H7EJ65_9SPIR</name>
<evidence type="ECO:0000256" key="6">
    <source>
        <dbReference type="ARBA" id="ARBA00023163"/>
    </source>
</evidence>
<dbReference type="SUPFAM" id="SSF52172">
    <property type="entry name" value="CheY-like"/>
    <property type="match status" value="1"/>
</dbReference>
<keyword evidence="6" id="KW-0804">Transcription</keyword>
<dbReference type="Gene3D" id="3.40.50.2300">
    <property type="match status" value="1"/>
</dbReference>
<accession>H7EJ65</accession>
<keyword evidence="3" id="KW-0902">Two-component regulatory system</keyword>
<keyword evidence="5 9" id="KW-0238">DNA-binding</keyword>
<feature type="domain" description="Response regulatory" evidence="10">
    <location>
        <begin position="32"/>
        <end position="146"/>
    </location>
</feature>
<dbReference type="Gene3D" id="1.10.10.10">
    <property type="entry name" value="Winged helix-like DNA-binding domain superfamily/Winged helix DNA-binding domain"/>
    <property type="match status" value="1"/>
</dbReference>
<dbReference type="InterPro" id="IPR001867">
    <property type="entry name" value="OmpR/PhoB-type_DNA-bd"/>
</dbReference>
<sequence length="252" mass="28635">MRQGAGGNATLLQKFNTARIDYLRAMAKTVRMIYILEDDDNIRKLIVYTLRSQNFSCEGFALPSEFWKKMEAEEPKLILLDIMLPEEDGFSILKKIRAEKRPVPVIMLTAKDTEFDVVAGLDAGADDYVTKPFGMMSLVSRIKAVLRRYEKSSEPKILKAASVTIDISKHTVFVGDRQVFLTVKEFDLLAILISNRGHVQSREQLLNSVWNIDADIESRTVDVHIRTLRQKLGETENIIQTVRGVGYVINNE</sequence>
<dbReference type="PATRIC" id="fig|907348.3.peg.880"/>
<proteinExistence type="predicted"/>
<evidence type="ECO:0000256" key="5">
    <source>
        <dbReference type="ARBA" id="ARBA00023125"/>
    </source>
</evidence>
<dbReference type="SMART" id="SM00862">
    <property type="entry name" value="Trans_reg_C"/>
    <property type="match status" value="1"/>
</dbReference>
<evidence type="ECO:0000256" key="7">
    <source>
        <dbReference type="ARBA" id="ARBA00024735"/>
    </source>
</evidence>
<dbReference type="InterPro" id="IPR011006">
    <property type="entry name" value="CheY-like_superfamily"/>
</dbReference>
<feature type="DNA-binding region" description="OmpR/PhoB-type" evidence="9">
    <location>
        <begin position="155"/>
        <end position="251"/>
    </location>
</feature>
<protein>
    <recommendedName>
        <fullName evidence="1">Phosphate regulon transcriptional regulatory protein PhoB</fullName>
    </recommendedName>
</protein>
<dbReference type="AlphaFoldDB" id="H7EJ65"/>
<dbReference type="Pfam" id="PF00072">
    <property type="entry name" value="Response_reg"/>
    <property type="match status" value="1"/>
</dbReference>
<gene>
    <name evidence="12" type="ORF">TresaDRAFT_1826</name>
</gene>
<evidence type="ECO:0000256" key="4">
    <source>
        <dbReference type="ARBA" id="ARBA00023015"/>
    </source>
</evidence>
<evidence type="ECO:0000259" key="10">
    <source>
        <dbReference type="PROSITE" id="PS50110"/>
    </source>
</evidence>
<dbReference type="STRING" id="907348.TresaDRAFT_1826"/>
<dbReference type="GO" id="GO:0000156">
    <property type="term" value="F:phosphorelay response regulator activity"/>
    <property type="evidence" value="ECO:0007669"/>
    <property type="project" value="TreeGrafter"/>
</dbReference>
<evidence type="ECO:0000256" key="2">
    <source>
        <dbReference type="ARBA" id="ARBA00022553"/>
    </source>
</evidence>
<keyword evidence="2 8" id="KW-0597">Phosphoprotein</keyword>
<dbReference type="Pfam" id="PF00486">
    <property type="entry name" value="Trans_reg_C"/>
    <property type="match status" value="1"/>
</dbReference>
<comment type="function">
    <text evidence="7">This protein is a positive regulator for the phosphate regulon. Transcription of this operon is positively regulated by PhoB and PhoR when phosphate is limited.</text>
</comment>
<evidence type="ECO:0000256" key="3">
    <source>
        <dbReference type="ARBA" id="ARBA00023012"/>
    </source>
</evidence>
<evidence type="ECO:0000313" key="13">
    <source>
        <dbReference type="Proteomes" id="UP000003571"/>
    </source>
</evidence>
<dbReference type="FunFam" id="1.10.10.10:FF:000018">
    <property type="entry name" value="DNA-binding response regulator ResD"/>
    <property type="match status" value="1"/>
</dbReference>
<evidence type="ECO:0000259" key="11">
    <source>
        <dbReference type="PROSITE" id="PS51755"/>
    </source>
</evidence>
<dbReference type="PANTHER" id="PTHR48111">
    <property type="entry name" value="REGULATOR OF RPOS"/>
    <property type="match status" value="1"/>
</dbReference>
<dbReference type="GO" id="GO:0006355">
    <property type="term" value="P:regulation of DNA-templated transcription"/>
    <property type="evidence" value="ECO:0007669"/>
    <property type="project" value="InterPro"/>
</dbReference>
<dbReference type="PROSITE" id="PS50110">
    <property type="entry name" value="RESPONSE_REGULATORY"/>
    <property type="match status" value="1"/>
</dbReference>
<evidence type="ECO:0000256" key="1">
    <source>
        <dbReference type="ARBA" id="ARBA00013332"/>
    </source>
</evidence>
<dbReference type="InterPro" id="IPR016032">
    <property type="entry name" value="Sig_transdc_resp-reg_C-effctor"/>
</dbReference>
<comment type="caution">
    <text evidence="12">The sequence shown here is derived from an EMBL/GenBank/DDBJ whole genome shotgun (WGS) entry which is preliminary data.</text>
</comment>
<dbReference type="EMBL" id="AGRW01000040">
    <property type="protein sequence ID" value="EIC02379.1"/>
    <property type="molecule type" value="Genomic_DNA"/>
</dbReference>
<keyword evidence="13" id="KW-1185">Reference proteome</keyword>
<evidence type="ECO:0000313" key="12">
    <source>
        <dbReference type="EMBL" id="EIC02379.1"/>
    </source>
</evidence>
<dbReference type="CDD" id="cd17574">
    <property type="entry name" value="REC_OmpR"/>
    <property type="match status" value="1"/>
</dbReference>
<feature type="modified residue" description="4-aspartylphosphate" evidence="8">
    <location>
        <position position="81"/>
    </location>
</feature>
<dbReference type="GO" id="GO:0000976">
    <property type="term" value="F:transcription cis-regulatory region binding"/>
    <property type="evidence" value="ECO:0007669"/>
    <property type="project" value="TreeGrafter"/>
</dbReference>
<dbReference type="InterPro" id="IPR001789">
    <property type="entry name" value="Sig_transdc_resp-reg_receiver"/>
</dbReference>
<dbReference type="Gene3D" id="6.10.250.690">
    <property type="match status" value="1"/>
</dbReference>
<dbReference type="InterPro" id="IPR036388">
    <property type="entry name" value="WH-like_DNA-bd_sf"/>
</dbReference>
<keyword evidence="4" id="KW-0805">Transcription regulation</keyword>
<evidence type="ECO:0000256" key="9">
    <source>
        <dbReference type="PROSITE-ProRule" id="PRU01091"/>
    </source>
</evidence>
<dbReference type="Proteomes" id="UP000003571">
    <property type="component" value="Unassembled WGS sequence"/>
</dbReference>
<dbReference type="PANTHER" id="PTHR48111:SF1">
    <property type="entry name" value="TWO-COMPONENT RESPONSE REGULATOR ORR33"/>
    <property type="match status" value="1"/>
</dbReference>
<dbReference type="SUPFAM" id="SSF46894">
    <property type="entry name" value="C-terminal effector domain of the bipartite response regulators"/>
    <property type="match status" value="1"/>
</dbReference>
<dbReference type="GO" id="GO:0032993">
    <property type="term" value="C:protein-DNA complex"/>
    <property type="evidence" value="ECO:0007669"/>
    <property type="project" value="TreeGrafter"/>
</dbReference>
<dbReference type="PROSITE" id="PS51755">
    <property type="entry name" value="OMPR_PHOB"/>
    <property type="match status" value="1"/>
</dbReference>
<reference evidence="12 13" key="1">
    <citation type="submission" date="2011-09" db="EMBL/GenBank/DDBJ databases">
        <title>The draft genome of Treponema saccharophilum DSM 2985.</title>
        <authorList>
            <consortium name="US DOE Joint Genome Institute (JGI-PGF)"/>
            <person name="Lucas S."/>
            <person name="Copeland A."/>
            <person name="Lapidus A."/>
            <person name="Glavina del Rio T."/>
            <person name="Dalin E."/>
            <person name="Tice H."/>
            <person name="Bruce D."/>
            <person name="Goodwin L."/>
            <person name="Pitluck S."/>
            <person name="Peters L."/>
            <person name="Kyrpides N."/>
            <person name="Mavromatis K."/>
            <person name="Ivanova N."/>
            <person name="Markowitz V."/>
            <person name="Cheng J.-F."/>
            <person name="Hugenholtz P."/>
            <person name="Woyke T."/>
            <person name="Wu D."/>
            <person name="Gronow S."/>
            <person name="Wellnitz S."/>
            <person name="Brambilla E."/>
            <person name="Klenk H.-P."/>
            <person name="Eisen J.A."/>
        </authorList>
    </citation>
    <scope>NUCLEOTIDE SEQUENCE [LARGE SCALE GENOMIC DNA]</scope>
    <source>
        <strain evidence="12 13">DSM 2985</strain>
    </source>
</reference>
<dbReference type="eggNOG" id="COG0745">
    <property type="taxonomic scope" value="Bacteria"/>
</dbReference>
<organism evidence="12 13">
    <name type="scientific">Treponema saccharophilum DSM 2985</name>
    <dbReference type="NCBI Taxonomy" id="907348"/>
    <lineage>
        <taxon>Bacteria</taxon>
        <taxon>Pseudomonadati</taxon>
        <taxon>Spirochaetota</taxon>
        <taxon>Spirochaetia</taxon>
        <taxon>Spirochaetales</taxon>
        <taxon>Treponemataceae</taxon>
        <taxon>Treponema</taxon>
    </lineage>
</organism>
<dbReference type="InterPro" id="IPR039420">
    <property type="entry name" value="WalR-like"/>
</dbReference>